<gene>
    <name evidence="1" type="ORF">AXG93_632s1210</name>
</gene>
<sequence>MLSFEFPGDARINGGEHFAEHRSEMADALERDAFEWALKEVDIEVTPNGPSQQVAEIIGCLRASVNWHEGVGRRTSCTEYGVTESDMQQDYWRTL</sequence>
<reference evidence="1" key="1">
    <citation type="submission" date="2016-03" db="EMBL/GenBank/DDBJ databases">
        <title>Mechanisms controlling the formation of the plant cell surface in tip-growing cells are functionally conserved among land plants.</title>
        <authorList>
            <person name="Honkanen S."/>
            <person name="Jones V.A."/>
            <person name="Morieri G."/>
            <person name="Champion C."/>
            <person name="Hetherington A.J."/>
            <person name="Kelly S."/>
            <person name="Saint-Marcoux D."/>
            <person name="Proust H."/>
            <person name="Prescott H."/>
            <person name="Dolan L."/>
        </authorList>
    </citation>
    <scope>NUCLEOTIDE SEQUENCE [LARGE SCALE GENOMIC DNA]</scope>
    <source>
        <tissue evidence="1">Whole gametophyte</tissue>
    </source>
</reference>
<organism evidence="1 2">
    <name type="scientific">Marchantia polymorpha subsp. ruderalis</name>
    <dbReference type="NCBI Taxonomy" id="1480154"/>
    <lineage>
        <taxon>Eukaryota</taxon>
        <taxon>Viridiplantae</taxon>
        <taxon>Streptophyta</taxon>
        <taxon>Embryophyta</taxon>
        <taxon>Marchantiophyta</taxon>
        <taxon>Marchantiopsida</taxon>
        <taxon>Marchantiidae</taxon>
        <taxon>Marchantiales</taxon>
        <taxon>Marchantiaceae</taxon>
        <taxon>Marchantia</taxon>
    </lineage>
</organism>
<dbReference type="Proteomes" id="UP000077202">
    <property type="component" value="Unassembled WGS sequence"/>
</dbReference>
<dbReference type="EMBL" id="LVLJ01000758">
    <property type="protein sequence ID" value="OAE32671.1"/>
    <property type="molecule type" value="Genomic_DNA"/>
</dbReference>
<accession>A0A176WJ97</accession>
<protein>
    <submittedName>
        <fullName evidence="1">Uncharacterized protein</fullName>
    </submittedName>
</protein>
<evidence type="ECO:0000313" key="2">
    <source>
        <dbReference type="Proteomes" id="UP000077202"/>
    </source>
</evidence>
<name>A0A176WJ97_MARPO</name>
<proteinExistence type="predicted"/>
<dbReference type="AlphaFoldDB" id="A0A176WJ97"/>
<comment type="caution">
    <text evidence="1">The sequence shown here is derived from an EMBL/GenBank/DDBJ whole genome shotgun (WGS) entry which is preliminary data.</text>
</comment>
<keyword evidence="2" id="KW-1185">Reference proteome</keyword>
<evidence type="ECO:0000313" key="1">
    <source>
        <dbReference type="EMBL" id="OAE32671.1"/>
    </source>
</evidence>